<organism evidence="1 2">
    <name type="scientific">Pristionchus mayeri</name>
    <dbReference type="NCBI Taxonomy" id="1317129"/>
    <lineage>
        <taxon>Eukaryota</taxon>
        <taxon>Metazoa</taxon>
        <taxon>Ecdysozoa</taxon>
        <taxon>Nematoda</taxon>
        <taxon>Chromadorea</taxon>
        <taxon>Rhabditida</taxon>
        <taxon>Rhabditina</taxon>
        <taxon>Diplogasteromorpha</taxon>
        <taxon>Diplogasteroidea</taxon>
        <taxon>Neodiplogasteridae</taxon>
        <taxon>Pristionchus</taxon>
    </lineage>
</organism>
<reference evidence="2" key="1">
    <citation type="submission" date="2022-10" db="EMBL/GenBank/DDBJ databases">
        <title>Genome assembly of Pristionchus species.</title>
        <authorList>
            <person name="Yoshida K."/>
            <person name="Sommer R.J."/>
        </authorList>
    </citation>
    <scope>NUCLEOTIDE SEQUENCE [LARGE SCALE GENOMIC DNA]</scope>
    <source>
        <strain evidence="2">RS5460</strain>
    </source>
</reference>
<sequence length="63" mass="7106">SFWGMMVRSNLTVPDLQREAKEDPRFANLTVQLQCAKVNRGKYGLAISSSVLRAQKQALLSPW</sequence>
<name>A0AAN5CVP9_9BILA</name>
<dbReference type="EMBL" id="BTRK01000005">
    <property type="protein sequence ID" value="GMR51365.1"/>
    <property type="molecule type" value="Genomic_DNA"/>
</dbReference>
<proteinExistence type="predicted"/>
<evidence type="ECO:0000313" key="1">
    <source>
        <dbReference type="EMBL" id="GMR51365.1"/>
    </source>
</evidence>
<protein>
    <submittedName>
        <fullName evidence="1">Uncharacterized protein</fullName>
    </submittedName>
</protein>
<comment type="caution">
    <text evidence="1">The sequence shown here is derived from an EMBL/GenBank/DDBJ whole genome shotgun (WGS) entry which is preliminary data.</text>
</comment>
<gene>
    <name evidence="1" type="ORF">PMAYCL1PPCAC_21560</name>
</gene>
<evidence type="ECO:0000313" key="2">
    <source>
        <dbReference type="Proteomes" id="UP001328107"/>
    </source>
</evidence>
<feature type="non-terminal residue" evidence="1">
    <location>
        <position position="1"/>
    </location>
</feature>
<dbReference type="Proteomes" id="UP001328107">
    <property type="component" value="Unassembled WGS sequence"/>
</dbReference>
<dbReference type="AlphaFoldDB" id="A0AAN5CVP9"/>
<accession>A0AAN5CVP9</accession>
<feature type="non-terminal residue" evidence="1">
    <location>
        <position position="63"/>
    </location>
</feature>
<keyword evidence="2" id="KW-1185">Reference proteome</keyword>